<accession>A0A343TN90</accession>
<proteinExistence type="predicted"/>
<reference evidence="2" key="1">
    <citation type="submission" date="2017-11" db="EMBL/GenBank/DDBJ databases">
        <title>Phenotypic and genomic properties of facultatively anaerobic sulfur-reducing natronoarchaea from hypersaline soda lakes.</title>
        <authorList>
            <person name="Sorokin D.Y."/>
            <person name="Kublanov I.V."/>
            <person name="Roman P."/>
            <person name="Sinninghe Damste J.S."/>
            <person name="Golyshin P.N."/>
            <person name="Rojo D."/>
            <person name="Ciordia S."/>
            <person name="Mena M.D.C."/>
            <person name="Ferrer M."/>
            <person name="Messina E."/>
            <person name="Smedile F."/>
            <person name="La Spada G."/>
            <person name="La Cono V."/>
            <person name="Yakimov M.M."/>
        </authorList>
    </citation>
    <scope>NUCLEOTIDE SEQUENCE [LARGE SCALE GENOMIC DNA]</scope>
    <source>
        <strain evidence="2">AArc-Sl</strain>
    </source>
</reference>
<sequence length="59" mass="6367">MSTTKAVLPDNDTVEQVFKALETETTALFEHLDLSFLIDLPVFAPSIGGEHGSMSPQSC</sequence>
<dbReference type="AlphaFoldDB" id="A0A343TN90"/>
<protein>
    <submittedName>
        <fullName evidence="1">ISH3 family transposase</fullName>
    </submittedName>
</protein>
<evidence type="ECO:0000313" key="2">
    <source>
        <dbReference type="Proteomes" id="UP000263012"/>
    </source>
</evidence>
<dbReference type="EMBL" id="CP025066">
    <property type="protein sequence ID" value="AUX10562.1"/>
    <property type="molecule type" value="Genomic_DNA"/>
</dbReference>
<dbReference type="KEGG" id="hdf:AArcSl_2951"/>
<gene>
    <name evidence="1" type="ORF">AArcSl_2951</name>
</gene>
<dbReference type="Proteomes" id="UP000263012">
    <property type="component" value="Chromosome"/>
</dbReference>
<organism evidence="1 2">
    <name type="scientific">Halalkaliarchaeum desulfuricum</name>
    <dbReference type="NCBI Taxonomy" id="2055893"/>
    <lineage>
        <taxon>Archaea</taxon>
        <taxon>Methanobacteriati</taxon>
        <taxon>Methanobacteriota</taxon>
        <taxon>Stenosarchaea group</taxon>
        <taxon>Halobacteria</taxon>
        <taxon>Halobacteriales</taxon>
        <taxon>Haloferacaceae</taxon>
        <taxon>Halalkaliarchaeum</taxon>
    </lineage>
</organism>
<evidence type="ECO:0000313" key="1">
    <source>
        <dbReference type="EMBL" id="AUX10562.1"/>
    </source>
</evidence>
<name>A0A343TN90_9EURY</name>
<keyword evidence="2" id="KW-1185">Reference proteome</keyword>